<accession>A0A518ALN1</accession>
<evidence type="ECO:0000256" key="3">
    <source>
        <dbReference type="SAM" id="Coils"/>
    </source>
</evidence>
<gene>
    <name evidence="6" type="ORF">Pan181_18140</name>
</gene>
<organism evidence="6 7">
    <name type="scientific">Aeoliella mucimassa</name>
    <dbReference type="NCBI Taxonomy" id="2527972"/>
    <lineage>
        <taxon>Bacteria</taxon>
        <taxon>Pseudomonadati</taxon>
        <taxon>Planctomycetota</taxon>
        <taxon>Planctomycetia</taxon>
        <taxon>Pirellulales</taxon>
        <taxon>Lacipirellulaceae</taxon>
        <taxon>Aeoliella</taxon>
    </lineage>
</organism>
<feature type="domain" description="N-sulphoglucosamine sulphohydrolase C-terminal" evidence="5">
    <location>
        <begin position="347"/>
        <end position="499"/>
    </location>
</feature>
<feature type="chain" id="PRO_5021744424" evidence="4">
    <location>
        <begin position="24"/>
        <end position="517"/>
    </location>
</feature>
<name>A0A518ALN1_9BACT</name>
<dbReference type="CDD" id="cd16031">
    <property type="entry name" value="G6S_like"/>
    <property type="match status" value="1"/>
</dbReference>
<dbReference type="RefSeq" id="WP_145246461.1">
    <property type="nucleotide sequence ID" value="NZ_CP036278.1"/>
</dbReference>
<reference evidence="6 7" key="1">
    <citation type="submission" date="2019-02" db="EMBL/GenBank/DDBJ databases">
        <title>Deep-cultivation of Planctomycetes and their phenomic and genomic characterization uncovers novel biology.</title>
        <authorList>
            <person name="Wiegand S."/>
            <person name="Jogler M."/>
            <person name="Boedeker C."/>
            <person name="Pinto D."/>
            <person name="Vollmers J."/>
            <person name="Rivas-Marin E."/>
            <person name="Kohn T."/>
            <person name="Peeters S.H."/>
            <person name="Heuer A."/>
            <person name="Rast P."/>
            <person name="Oberbeckmann S."/>
            <person name="Bunk B."/>
            <person name="Jeske O."/>
            <person name="Meyerdierks A."/>
            <person name="Storesund J.E."/>
            <person name="Kallscheuer N."/>
            <person name="Luecker S."/>
            <person name="Lage O.M."/>
            <person name="Pohl T."/>
            <person name="Merkel B.J."/>
            <person name="Hornburger P."/>
            <person name="Mueller R.-W."/>
            <person name="Bruemmer F."/>
            <person name="Labrenz M."/>
            <person name="Spormann A.M."/>
            <person name="Op den Camp H."/>
            <person name="Overmann J."/>
            <person name="Amann R."/>
            <person name="Jetten M.S.M."/>
            <person name="Mascher T."/>
            <person name="Medema M.H."/>
            <person name="Devos D.P."/>
            <person name="Kaster A.-K."/>
            <person name="Ovreas L."/>
            <person name="Rohde M."/>
            <person name="Galperin M.Y."/>
            <person name="Jogler C."/>
        </authorList>
    </citation>
    <scope>NUCLEOTIDE SEQUENCE [LARGE SCALE GENOMIC DNA]</scope>
    <source>
        <strain evidence="6 7">Pan181</strain>
    </source>
</reference>
<evidence type="ECO:0000313" key="7">
    <source>
        <dbReference type="Proteomes" id="UP000315750"/>
    </source>
</evidence>
<dbReference type="GO" id="GO:0004065">
    <property type="term" value="F:arylsulfatase activity"/>
    <property type="evidence" value="ECO:0007669"/>
    <property type="project" value="UniProtKB-EC"/>
</dbReference>
<evidence type="ECO:0000256" key="2">
    <source>
        <dbReference type="ARBA" id="ARBA00022801"/>
    </source>
</evidence>
<dbReference type="AlphaFoldDB" id="A0A518ALN1"/>
<protein>
    <submittedName>
        <fullName evidence="6">Arylsulfatase</fullName>
        <ecNumber evidence="6">3.1.6.1</ecNumber>
    </submittedName>
</protein>
<keyword evidence="2 6" id="KW-0378">Hydrolase</keyword>
<keyword evidence="7" id="KW-1185">Reference proteome</keyword>
<dbReference type="PROSITE" id="PS00523">
    <property type="entry name" value="SULFATASE_1"/>
    <property type="match status" value="1"/>
</dbReference>
<keyword evidence="4" id="KW-0732">Signal</keyword>
<dbReference type="InterPro" id="IPR017850">
    <property type="entry name" value="Alkaline_phosphatase_core_sf"/>
</dbReference>
<dbReference type="PROSITE" id="PS00149">
    <property type="entry name" value="SULFATASE_2"/>
    <property type="match status" value="1"/>
</dbReference>
<dbReference type="EC" id="3.1.6.1" evidence="6"/>
<evidence type="ECO:0000256" key="4">
    <source>
        <dbReference type="SAM" id="SignalP"/>
    </source>
</evidence>
<dbReference type="InterPro" id="IPR002591">
    <property type="entry name" value="Phosphodiest/P_Trfase"/>
</dbReference>
<dbReference type="SUPFAM" id="SSF53649">
    <property type="entry name" value="Alkaline phosphatase-like"/>
    <property type="match status" value="1"/>
</dbReference>
<dbReference type="Gene3D" id="3.40.720.10">
    <property type="entry name" value="Alkaline Phosphatase, subunit A"/>
    <property type="match status" value="1"/>
</dbReference>
<evidence type="ECO:0000259" key="5">
    <source>
        <dbReference type="Pfam" id="PF16347"/>
    </source>
</evidence>
<dbReference type="Pfam" id="PF16347">
    <property type="entry name" value="SGSH_C"/>
    <property type="match status" value="1"/>
</dbReference>
<dbReference type="PANTHER" id="PTHR43108">
    <property type="entry name" value="N-ACETYLGLUCOSAMINE-6-SULFATASE FAMILY MEMBER"/>
    <property type="match status" value="1"/>
</dbReference>
<evidence type="ECO:0000313" key="6">
    <source>
        <dbReference type="EMBL" id="QDU55621.1"/>
    </source>
</evidence>
<feature type="coiled-coil region" evidence="3">
    <location>
        <begin position="487"/>
        <end position="514"/>
    </location>
</feature>
<dbReference type="EMBL" id="CP036278">
    <property type="protein sequence ID" value="QDU55621.1"/>
    <property type="molecule type" value="Genomic_DNA"/>
</dbReference>
<dbReference type="KEGG" id="amuc:Pan181_18140"/>
<comment type="similarity">
    <text evidence="1">Belongs to the sulfatase family.</text>
</comment>
<dbReference type="PANTHER" id="PTHR43108:SF6">
    <property type="entry name" value="N-SULPHOGLUCOSAMINE SULPHOHYDROLASE"/>
    <property type="match status" value="1"/>
</dbReference>
<dbReference type="InterPro" id="IPR032506">
    <property type="entry name" value="SGSH_C"/>
</dbReference>
<dbReference type="Proteomes" id="UP000315750">
    <property type="component" value="Chromosome"/>
</dbReference>
<feature type="signal peptide" evidence="4">
    <location>
        <begin position="1"/>
        <end position="23"/>
    </location>
</feature>
<sequence length="517" mass="59593" precursor="true">MRTKQLLLAAFTLLLMIGSPVFADEAKQPNILFIFSDDHAWQAISAYGSNRNQTPNIDRLANEGMRFDRCVVTNSICGPSRACILTGKYSHKNGFYDNHSTFDGSQQTFPKLLKKVGYQTAIVGKWHLRTEPTGFDFWKVLPGQGRYYSPVFRTPDGNKTMPGYATDVVTDEALGWLDSGRDKSKPFLLMLQHKAPHREWMPSKEHVADFDGVTIPEPATLFDDYEGRADAARNALMRIADHMRPVEDMKVWPADNQYAKRQLNLMTPEAKEAWQAAYQAENEAYMKNPPEGDALTHWNYQRYIKDYLRCIASVDDNVGRVLDYLDENGLAENTVVVYSSDQGFYLGEHGWYDKRFMYEESFRTPLLVRWPGKVKPGSVEKRMVSNLDFAETFLDIAGVETPDDMQGASFKPMLEGKPVENWRDAFYYHYYEGPPASHSVSPHYGVATDRYKLIHYFDLDQWEMFDLQEDPQEMTSVYDNPDYAEVRAELETKLVALRKDLEVTEDHYDDQRQRPQK</sequence>
<proteinExistence type="inferred from homology"/>
<evidence type="ECO:0000256" key="1">
    <source>
        <dbReference type="ARBA" id="ARBA00008779"/>
    </source>
</evidence>
<dbReference type="InterPro" id="IPR024607">
    <property type="entry name" value="Sulfatase_CS"/>
</dbReference>
<keyword evidence="3" id="KW-0175">Coiled coil</keyword>
<dbReference type="Pfam" id="PF01663">
    <property type="entry name" value="Phosphodiest"/>
    <property type="match status" value="1"/>
</dbReference>
<dbReference type="OrthoDB" id="237120at2"/>